<dbReference type="EMBL" id="BMRJ01000001">
    <property type="protein sequence ID" value="GGR17806.1"/>
    <property type="molecule type" value="Genomic_DNA"/>
</dbReference>
<feature type="region of interest" description="Disordered" evidence="1">
    <location>
        <begin position="29"/>
        <end position="57"/>
    </location>
</feature>
<reference evidence="3" key="1">
    <citation type="journal article" date="2014" name="Int. J. Syst. Evol. Microbiol.">
        <title>Complete genome sequence of Corynebacterium casei LMG S-19264T (=DSM 44701T), isolated from a smear-ripened cheese.</title>
        <authorList>
            <consortium name="US DOE Joint Genome Institute (JGI-PGF)"/>
            <person name="Walter F."/>
            <person name="Albersmeier A."/>
            <person name="Kalinowski J."/>
            <person name="Ruckert C."/>
        </authorList>
    </citation>
    <scope>NUCLEOTIDE SEQUENCE</scope>
    <source>
        <strain evidence="3">JCM 3346</strain>
    </source>
</reference>
<feature type="chain" id="PRO_5037978137" description="PknH-like extracellular domain-containing protein" evidence="2">
    <location>
        <begin position="26"/>
        <end position="225"/>
    </location>
</feature>
<organism evidence="3 4">
    <name type="scientific">Agromyces mediolanus</name>
    <name type="common">Corynebacterium mediolanum</name>
    <dbReference type="NCBI Taxonomy" id="41986"/>
    <lineage>
        <taxon>Bacteria</taxon>
        <taxon>Bacillati</taxon>
        <taxon>Actinomycetota</taxon>
        <taxon>Actinomycetes</taxon>
        <taxon>Micrococcales</taxon>
        <taxon>Microbacteriaceae</taxon>
        <taxon>Agromyces</taxon>
    </lineage>
</organism>
<dbReference type="AlphaFoldDB" id="A0A918FB08"/>
<sequence>MRRRVPGVLSSAAVIAAVLCGCALAAPTRPDGPQPASAGSSPTASAPTAPAPTGDARGALTGAAVAAVAPGWEPSPFTGFVEAPDGHAYGGDCRASAWDVLSLTEAATRVARTFRTTTEAEPRPHLTLGVVALPPEDRQRDLDALDHQFSSCVGEGPDGVVRQLPLTVVPDWSGLHQVGGDRDLYWAPYGAGIVLAQLDPGADGLDEELVRDLRAILAAQLAELE</sequence>
<feature type="signal peptide" evidence="2">
    <location>
        <begin position="1"/>
        <end position="25"/>
    </location>
</feature>
<keyword evidence="4" id="KW-1185">Reference proteome</keyword>
<dbReference type="Proteomes" id="UP000610303">
    <property type="component" value="Unassembled WGS sequence"/>
</dbReference>
<name>A0A918FB08_AGRME</name>
<accession>A0A918FB08</accession>
<dbReference type="PROSITE" id="PS51257">
    <property type="entry name" value="PROKAR_LIPOPROTEIN"/>
    <property type="match status" value="1"/>
</dbReference>
<comment type="caution">
    <text evidence="3">The sequence shown here is derived from an EMBL/GenBank/DDBJ whole genome shotgun (WGS) entry which is preliminary data.</text>
</comment>
<feature type="compositionally biased region" description="Low complexity" evidence="1">
    <location>
        <begin position="34"/>
        <end position="57"/>
    </location>
</feature>
<protein>
    <recommendedName>
        <fullName evidence="5">PknH-like extracellular domain-containing protein</fullName>
    </recommendedName>
</protein>
<proteinExistence type="predicted"/>
<evidence type="ECO:0008006" key="5">
    <source>
        <dbReference type="Google" id="ProtNLM"/>
    </source>
</evidence>
<reference evidence="3" key="2">
    <citation type="submission" date="2020-09" db="EMBL/GenBank/DDBJ databases">
        <authorList>
            <person name="Sun Q."/>
            <person name="Ohkuma M."/>
        </authorList>
    </citation>
    <scope>NUCLEOTIDE SEQUENCE</scope>
    <source>
        <strain evidence="3">JCM 3346</strain>
    </source>
</reference>
<evidence type="ECO:0000313" key="4">
    <source>
        <dbReference type="Proteomes" id="UP000610303"/>
    </source>
</evidence>
<dbReference type="RefSeq" id="WP_189084035.1">
    <property type="nucleotide sequence ID" value="NZ_BMRJ01000001.1"/>
</dbReference>
<evidence type="ECO:0000256" key="1">
    <source>
        <dbReference type="SAM" id="MobiDB-lite"/>
    </source>
</evidence>
<gene>
    <name evidence="3" type="ORF">GCM10010196_08560</name>
</gene>
<keyword evidence="2" id="KW-0732">Signal</keyword>
<evidence type="ECO:0000313" key="3">
    <source>
        <dbReference type="EMBL" id="GGR17806.1"/>
    </source>
</evidence>
<evidence type="ECO:0000256" key="2">
    <source>
        <dbReference type="SAM" id="SignalP"/>
    </source>
</evidence>